<reference evidence="1 2" key="1">
    <citation type="journal article" date="2010" name="Genome Biol. Evol.">
        <title>The sequence of a 1.8-mb bacterial linear plasmid reveals a rich evolutionary reservoir of secondary metabolic pathways.</title>
        <authorList>
            <person name="Medema M.H."/>
            <person name="Trefzer A."/>
            <person name="Kovalchuk A."/>
            <person name="van den Berg M."/>
            <person name="Mueller U."/>
            <person name="Heijne W."/>
            <person name="Wu L."/>
            <person name="Alam M.T."/>
            <person name="Ronning C.M."/>
            <person name="Nierman W.C."/>
            <person name="Bovenberg R.A.L."/>
            <person name="Breitling R."/>
            <person name="Takano E."/>
        </authorList>
    </citation>
    <scope>NUCLEOTIDE SEQUENCE [LARGE SCALE GENOMIC DNA]</scope>
    <source>
        <strain evidence="2">ATCC 27064 / DSM 738 / JCM 4710 / NBRC 13307 / NCIMB 12785 / NRRL 3585 / VKM Ac-602</strain>
    </source>
</reference>
<protein>
    <submittedName>
        <fullName evidence="1">Uncharacterized protein</fullName>
    </submittedName>
</protein>
<evidence type="ECO:0000313" key="1">
    <source>
        <dbReference type="EMBL" id="EFG09525.1"/>
    </source>
</evidence>
<sequence>MALTRLVGECEDGECPAIYATDRATLAFQGNILTDHGLKIPPHEALVEVPIDIIRKAIRDNLI</sequence>
<keyword evidence="2" id="KW-1185">Reference proteome</keyword>
<dbReference type="AlphaFoldDB" id="B5H0N6"/>
<organism evidence="1 2">
    <name type="scientific">Streptomyces clavuligerus</name>
    <dbReference type="NCBI Taxonomy" id="1901"/>
    <lineage>
        <taxon>Bacteria</taxon>
        <taxon>Bacillati</taxon>
        <taxon>Actinomycetota</taxon>
        <taxon>Actinomycetes</taxon>
        <taxon>Kitasatosporales</taxon>
        <taxon>Streptomycetaceae</taxon>
        <taxon>Streptomyces</taxon>
    </lineage>
</organism>
<dbReference type="Proteomes" id="UP000002357">
    <property type="component" value="Chromosome"/>
</dbReference>
<name>B5H0N6_STRCL</name>
<dbReference type="EMBL" id="CM000913">
    <property type="protein sequence ID" value="EFG09525.1"/>
    <property type="molecule type" value="Genomic_DNA"/>
</dbReference>
<accession>B5H0N6</accession>
<dbReference type="STRING" id="1901.BB341_06635"/>
<dbReference type="KEGG" id="sclf:BB341_06635"/>
<dbReference type="RefSeq" id="WP_003957810.1">
    <property type="nucleotide sequence ID" value="NZ_CM000913.1"/>
</dbReference>
<dbReference type="OrthoDB" id="3577809at2"/>
<evidence type="ECO:0000313" key="2">
    <source>
        <dbReference type="Proteomes" id="UP000002357"/>
    </source>
</evidence>
<dbReference type="GeneID" id="93729092"/>
<proteinExistence type="predicted"/>
<gene>
    <name evidence="1" type="ORF">SCLAV_4454</name>
</gene>
<dbReference type="eggNOG" id="ENOG5031WWX">
    <property type="taxonomic scope" value="Bacteria"/>
</dbReference>